<feature type="transmembrane region" description="Helical" evidence="5">
    <location>
        <begin position="436"/>
        <end position="453"/>
    </location>
</feature>
<feature type="transmembrane region" description="Helical" evidence="5">
    <location>
        <begin position="94"/>
        <end position="114"/>
    </location>
</feature>
<dbReference type="Gene3D" id="1.20.1250.20">
    <property type="entry name" value="MFS general substrate transporter like domains"/>
    <property type="match status" value="2"/>
</dbReference>
<name>A0A1H4DQS9_9BACT</name>
<feature type="transmembrane region" description="Helical" evidence="5">
    <location>
        <begin position="505"/>
        <end position="525"/>
    </location>
</feature>
<feature type="transmembrane region" description="Helical" evidence="5">
    <location>
        <begin position="324"/>
        <end position="352"/>
    </location>
</feature>
<dbReference type="PANTHER" id="PTHR23515">
    <property type="entry name" value="HIGH-AFFINITY NITRATE TRANSPORTER 2.3"/>
    <property type="match status" value="1"/>
</dbReference>
<feature type="transmembrane region" description="Helical" evidence="5">
    <location>
        <begin position="474"/>
        <end position="493"/>
    </location>
</feature>
<evidence type="ECO:0000256" key="4">
    <source>
        <dbReference type="ARBA" id="ARBA00023136"/>
    </source>
</evidence>
<feature type="transmembrane region" description="Helical" evidence="5">
    <location>
        <begin position="285"/>
        <end position="303"/>
    </location>
</feature>
<evidence type="ECO:0000256" key="3">
    <source>
        <dbReference type="ARBA" id="ARBA00022989"/>
    </source>
</evidence>
<sequence length="534" mass="58115">MSANLDKWDVEDEEFWNSTGKKIATRNLWISIPKLLCGFAVWLYWSIITVQMINLGYPFSQSQLFTLSAIAGLTGATLRIPSSFLIRIAGGRNTIFFTTALLIIPALGTGIALQNKTTPIEIYYLLALLSGIGGGNFASSMSNISFFFPKRVQGTSLGLNAGLGNFGVTTMQILIPLVMTFGLFGGESQTLINTSGTLIGKIPAGTETYIQNGGYVWLILLIPLVIVGYFGMHNIRTEAVSPDVNSTTHAFIKITGLLMIAFVTASIGLYLLLPPPVGLGMLSKWIVLPLIIAATVFGMKYLTRGELRANLERQYRIFNNKHTWVMTIIYTMTFGSFIGYSAAFALSIKVIFGFSHIMIDGIMTHTTANANGPSALMFAWMGPFIGALIRPIGGKIADKLGGALVTQWVSIVMIASALGCAYFMQAAYSSPTPENYFVPFLLLFIILFAATGVGNGSTFRSIAMIFDKEQAGPALGWTSAVAAYGAFIIPQVFGEQIKATTPEYALYGFAVFYLFCLVLNWWFYLSKNASIKNP</sequence>
<feature type="transmembrane region" description="Helical" evidence="5">
    <location>
        <begin position="120"/>
        <end position="138"/>
    </location>
</feature>
<keyword evidence="2 5" id="KW-0812">Transmembrane</keyword>
<dbReference type="GO" id="GO:0016020">
    <property type="term" value="C:membrane"/>
    <property type="evidence" value="ECO:0007669"/>
    <property type="project" value="UniProtKB-SubCell"/>
</dbReference>
<dbReference type="GO" id="GO:0015112">
    <property type="term" value="F:nitrate transmembrane transporter activity"/>
    <property type="evidence" value="ECO:0007669"/>
    <property type="project" value="InterPro"/>
</dbReference>
<dbReference type="OrthoDB" id="9771451at2"/>
<evidence type="ECO:0000313" key="7">
    <source>
        <dbReference type="Proteomes" id="UP000199409"/>
    </source>
</evidence>
<proteinExistence type="predicted"/>
<dbReference type="RefSeq" id="WP_092350393.1">
    <property type="nucleotide sequence ID" value="NZ_FNQN01000011.1"/>
</dbReference>
<dbReference type="SUPFAM" id="SSF103473">
    <property type="entry name" value="MFS general substrate transporter"/>
    <property type="match status" value="1"/>
</dbReference>
<evidence type="ECO:0000256" key="2">
    <source>
        <dbReference type="ARBA" id="ARBA00022692"/>
    </source>
</evidence>
<feature type="transmembrane region" description="Helical" evidence="5">
    <location>
        <begin position="401"/>
        <end position="424"/>
    </location>
</feature>
<comment type="subcellular location">
    <subcellularLocation>
        <location evidence="1">Membrane</location>
        <topology evidence="1">Multi-pass membrane protein</topology>
    </subcellularLocation>
</comment>
<reference evidence="6 7" key="1">
    <citation type="submission" date="2016-10" db="EMBL/GenBank/DDBJ databases">
        <authorList>
            <person name="de Groot N.N."/>
        </authorList>
    </citation>
    <scope>NUCLEOTIDE SEQUENCE [LARGE SCALE GENOMIC DNA]</scope>
    <source>
        <strain evidence="6 7">DSM 7343</strain>
    </source>
</reference>
<dbReference type="InterPro" id="IPR036259">
    <property type="entry name" value="MFS_trans_sf"/>
</dbReference>
<keyword evidence="7" id="KW-1185">Reference proteome</keyword>
<feature type="transmembrane region" description="Helical" evidence="5">
    <location>
        <begin position="251"/>
        <end position="273"/>
    </location>
</feature>
<dbReference type="Proteomes" id="UP000199409">
    <property type="component" value="Unassembled WGS sequence"/>
</dbReference>
<evidence type="ECO:0000256" key="1">
    <source>
        <dbReference type="ARBA" id="ARBA00004141"/>
    </source>
</evidence>
<feature type="transmembrane region" description="Helical" evidence="5">
    <location>
        <begin position="372"/>
        <end position="389"/>
    </location>
</feature>
<accession>A0A1H4DQS9</accession>
<dbReference type="AlphaFoldDB" id="A0A1H4DQS9"/>
<organism evidence="6 7">
    <name type="scientific">Desulfuromusa kysingii</name>
    <dbReference type="NCBI Taxonomy" id="37625"/>
    <lineage>
        <taxon>Bacteria</taxon>
        <taxon>Pseudomonadati</taxon>
        <taxon>Thermodesulfobacteriota</taxon>
        <taxon>Desulfuromonadia</taxon>
        <taxon>Desulfuromonadales</taxon>
        <taxon>Geopsychrobacteraceae</taxon>
        <taxon>Desulfuromusa</taxon>
    </lineage>
</organism>
<keyword evidence="4 5" id="KW-0472">Membrane</keyword>
<gene>
    <name evidence="6" type="ORF">SAMN05660420_03050</name>
</gene>
<feature type="transmembrane region" description="Helical" evidence="5">
    <location>
        <begin position="63"/>
        <end position="82"/>
    </location>
</feature>
<evidence type="ECO:0000313" key="6">
    <source>
        <dbReference type="EMBL" id="SEA74859.1"/>
    </source>
</evidence>
<feature type="transmembrane region" description="Helical" evidence="5">
    <location>
        <begin position="35"/>
        <end position="57"/>
    </location>
</feature>
<dbReference type="EMBL" id="FNQN01000011">
    <property type="protein sequence ID" value="SEA74859.1"/>
    <property type="molecule type" value="Genomic_DNA"/>
</dbReference>
<protein>
    <submittedName>
        <fullName evidence="6">MFS transporter, NNP family, nitrate/nitrite transporter</fullName>
    </submittedName>
</protein>
<feature type="transmembrane region" description="Helical" evidence="5">
    <location>
        <begin position="214"/>
        <end position="231"/>
    </location>
</feature>
<dbReference type="InterPro" id="IPR044772">
    <property type="entry name" value="NO3_transporter"/>
</dbReference>
<dbReference type="STRING" id="37625.SAMN05660420_03050"/>
<evidence type="ECO:0000256" key="5">
    <source>
        <dbReference type="SAM" id="Phobius"/>
    </source>
</evidence>
<feature type="transmembrane region" description="Helical" evidence="5">
    <location>
        <begin position="159"/>
        <end position="184"/>
    </location>
</feature>
<keyword evidence="3 5" id="KW-1133">Transmembrane helix</keyword>